<evidence type="ECO:0000313" key="2">
    <source>
        <dbReference type="EMBL" id="MCX2974032.1"/>
    </source>
</evidence>
<protein>
    <recommendedName>
        <fullName evidence="1">ThuA-like domain-containing protein</fullName>
    </recommendedName>
</protein>
<dbReference type="Proteomes" id="UP001143307">
    <property type="component" value="Unassembled WGS sequence"/>
</dbReference>
<reference evidence="2" key="1">
    <citation type="submission" date="2019-02" db="EMBL/GenBank/DDBJ databases">
        <authorList>
            <person name="Li S.-H."/>
        </authorList>
    </citation>
    <scope>NUCLEOTIDE SEQUENCE</scope>
    <source>
        <strain evidence="2">IMCC8485</strain>
    </source>
</reference>
<dbReference type="SUPFAM" id="SSF52317">
    <property type="entry name" value="Class I glutamine amidotransferase-like"/>
    <property type="match status" value="1"/>
</dbReference>
<dbReference type="InterPro" id="IPR029062">
    <property type="entry name" value="Class_I_gatase-like"/>
</dbReference>
<organism evidence="2 3">
    <name type="scientific">Candidatus Seongchinamella marina</name>
    <dbReference type="NCBI Taxonomy" id="2518990"/>
    <lineage>
        <taxon>Bacteria</taxon>
        <taxon>Pseudomonadati</taxon>
        <taxon>Pseudomonadota</taxon>
        <taxon>Gammaproteobacteria</taxon>
        <taxon>Cellvibrionales</taxon>
        <taxon>Halieaceae</taxon>
        <taxon>Seongchinamella</taxon>
    </lineage>
</organism>
<feature type="domain" description="ThuA-like" evidence="1">
    <location>
        <begin position="92"/>
        <end position="281"/>
    </location>
</feature>
<gene>
    <name evidence="2" type="ORF">EYC87_10610</name>
</gene>
<dbReference type="PANTHER" id="PTHR40469:SF2">
    <property type="entry name" value="GALACTOSE-BINDING DOMAIN-LIKE SUPERFAMILY PROTEIN"/>
    <property type="match status" value="1"/>
</dbReference>
<dbReference type="Pfam" id="PF06283">
    <property type="entry name" value="ThuA"/>
    <property type="match status" value="1"/>
</dbReference>
<accession>A0ABT3SVL0</accession>
<dbReference type="PANTHER" id="PTHR40469">
    <property type="entry name" value="SECRETED GLYCOSYL HYDROLASE"/>
    <property type="match status" value="1"/>
</dbReference>
<evidence type="ECO:0000259" key="1">
    <source>
        <dbReference type="Pfam" id="PF06283"/>
    </source>
</evidence>
<sequence length="284" mass="30490">MESSPMNGVIASASLMVAAVLISACGDQTASVELHAASGPAVAKVVFLAGRDSHGSGAHEHKAGSELLSSALRKRRPDYATVNVYGGWPDDESVFEGADAVVMYCDGGKRHLINDHLATFNRLVKEGVGVVALHYCVEVPKASAAASAMLDATGGYFETHWSVNPHWTAAYTALPSHPVTRGIEPFSMLDEWYFNMRFQPQGISGLLSAVAPESTMERRNGPHSGNDAVRKMVADGAAQVTAWAYQRPKGGRGFGYTGGHFHHNWQNDNARNLVLNAIEWVAED</sequence>
<name>A0ABT3SVL0_9GAMM</name>
<comment type="caution">
    <text evidence="2">The sequence shown here is derived from an EMBL/GenBank/DDBJ whole genome shotgun (WGS) entry which is preliminary data.</text>
</comment>
<dbReference type="Gene3D" id="3.40.50.880">
    <property type="match status" value="1"/>
</dbReference>
<keyword evidence="3" id="KW-1185">Reference proteome</keyword>
<evidence type="ECO:0000313" key="3">
    <source>
        <dbReference type="Proteomes" id="UP001143307"/>
    </source>
</evidence>
<proteinExistence type="predicted"/>
<dbReference type="InterPro" id="IPR029010">
    <property type="entry name" value="ThuA-like"/>
</dbReference>
<dbReference type="EMBL" id="SHNP01000003">
    <property type="protein sequence ID" value="MCX2974032.1"/>
    <property type="molecule type" value="Genomic_DNA"/>
</dbReference>